<keyword evidence="2" id="KW-0342">GTP-binding</keyword>
<name>A0A485NWK0_LYNPA</name>
<keyword evidence="1" id="KW-0547">Nucleotide-binding</keyword>
<evidence type="ECO:0000256" key="1">
    <source>
        <dbReference type="ARBA" id="ARBA00022741"/>
    </source>
</evidence>
<proteinExistence type="predicted"/>
<dbReference type="GO" id="GO:0005525">
    <property type="term" value="F:GTP binding"/>
    <property type="evidence" value="ECO:0007669"/>
    <property type="project" value="UniProtKB-KW"/>
</dbReference>
<dbReference type="InterPro" id="IPR009000">
    <property type="entry name" value="Transl_B-barrel_sf"/>
</dbReference>
<reference evidence="4 5" key="1">
    <citation type="submission" date="2019-01" db="EMBL/GenBank/DDBJ databases">
        <authorList>
            <person name="Alioto T."/>
            <person name="Alioto T."/>
        </authorList>
    </citation>
    <scope>NUCLEOTIDE SEQUENCE [LARGE SCALE GENOMIC DNA]</scope>
</reference>
<dbReference type="Proteomes" id="UP000386466">
    <property type="component" value="Unassembled WGS sequence"/>
</dbReference>
<accession>A0A485NWK0</accession>
<dbReference type="EMBL" id="CAAGRJ010024887">
    <property type="protein sequence ID" value="VFV37720.1"/>
    <property type="molecule type" value="Genomic_DNA"/>
</dbReference>
<dbReference type="SUPFAM" id="SSF50447">
    <property type="entry name" value="Translation proteins"/>
    <property type="match status" value="1"/>
</dbReference>
<evidence type="ECO:0000256" key="2">
    <source>
        <dbReference type="ARBA" id="ARBA00023134"/>
    </source>
</evidence>
<organism evidence="4 5">
    <name type="scientific">Lynx pardinus</name>
    <name type="common">Iberian lynx</name>
    <name type="synonym">Felis pardina</name>
    <dbReference type="NCBI Taxonomy" id="191816"/>
    <lineage>
        <taxon>Eukaryota</taxon>
        <taxon>Metazoa</taxon>
        <taxon>Chordata</taxon>
        <taxon>Craniata</taxon>
        <taxon>Vertebrata</taxon>
        <taxon>Euteleostomi</taxon>
        <taxon>Mammalia</taxon>
        <taxon>Eutheria</taxon>
        <taxon>Laurasiatheria</taxon>
        <taxon>Carnivora</taxon>
        <taxon>Feliformia</taxon>
        <taxon>Felidae</taxon>
        <taxon>Felinae</taxon>
        <taxon>Lynx</taxon>
    </lineage>
</organism>
<protein>
    <submittedName>
        <fullName evidence="4">Eukaryotic translation elongation</fullName>
    </submittedName>
</protein>
<gene>
    <name evidence="4" type="ORF">LYPA_23C003599</name>
</gene>
<dbReference type="Pfam" id="PF03144">
    <property type="entry name" value="GTP_EFTU_D2"/>
    <property type="match status" value="1"/>
</dbReference>
<feature type="domain" description="Translation elongation factor EFTu-like" evidence="3">
    <location>
        <begin position="4"/>
        <end position="50"/>
    </location>
</feature>
<dbReference type="SUPFAM" id="SSF50465">
    <property type="entry name" value="EF-Tu/eEF-1alpha/eIF2-gamma C-terminal domain"/>
    <property type="match status" value="1"/>
</dbReference>
<dbReference type="Gene3D" id="2.40.30.10">
    <property type="entry name" value="Translation factors"/>
    <property type="match status" value="2"/>
</dbReference>
<dbReference type="AlphaFoldDB" id="A0A485NWK0"/>
<keyword evidence="5" id="KW-1185">Reference proteome</keyword>
<dbReference type="InterPro" id="IPR004161">
    <property type="entry name" value="EFTu-like_2"/>
</dbReference>
<sequence>MVVTFAPVNFTTEVKSVEIHHGALSEVLPGDNIGFNVRYVSVKDVHRGNVADDGKNDLLMEADGFMAQLQDGPKFLKSGAVAIVDTVAGKLFCVESLFAVCDMRQTVAVGVIKAVGQ</sequence>
<evidence type="ECO:0000313" key="5">
    <source>
        <dbReference type="Proteomes" id="UP000386466"/>
    </source>
</evidence>
<evidence type="ECO:0000259" key="3">
    <source>
        <dbReference type="Pfam" id="PF03144"/>
    </source>
</evidence>
<dbReference type="InterPro" id="IPR009001">
    <property type="entry name" value="Transl_elong_EF1A/Init_IF2_C"/>
</dbReference>
<dbReference type="PANTHER" id="PTHR44830:SF1">
    <property type="entry name" value="TR-TYPE G DOMAIN-CONTAINING PROTEIN"/>
    <property type="match status" value="1"/>
</dbReference>
<dbReference type="PANTHER" id="PTHR44830">
    <property type="entry name" value="ELONGATION FACTOR 1 ALPHA"/>
    <property type="match status" value="1"/>
</dbReference>
<evidence type="ECO:0000313" key="4">
    <source>
        <dbReference type="EMBL" id="VFV37720.1"/>
    </source>
</evidence>